<dbReference type="EMBL" id="CP000468">
    <property type="protein sequence ID" value="ABJ01292.1"/>
    <property type="molecule type" value="Genomic_DNA"/>
</dbReference>
<evidence type="ECO:0000313" key="1">
    <source>
        <dbReference type="EMBL" id="ABJ01292.1"/>
    </source>
</evidence>
<dbReference type="Proteomes" id="UP000008216">
    <property type="component" value="Chromosome"/>
</dbReference>
<reference evidence="1 2" key="1">
    <citation type="journal article" date="2007" name="J. Bacteriol.">
        <title>The genome sequence of avian pathogenic Escherichia coli strain O1:K1:H7 shares strong similarities with human extraintestinal pathogenic E. coli genomes.</title>
        <authorList>
            <person name="Johnson T.J."/>
            <person name="Kariyawasam S."/>
            <person name="Wannemuehler Y."/>
            <person name="Mangiamele P."/>
            <person name="Johnson S.J."/>
            <person name="Doetkott C."/>
            <person name="Skyberg J.A."/>
            <person name="Lynne A.M."/>
            <person name="Johnson J.R."/>
            <person name="Nolan L.K."/>
        </authorList>
    </citation>
    <scope>NUCLEOTIDE SEQUENCE [LARGE SCALE GENOMIC DNA]</scope>
    <source>
        <strain evidence="1">APEC O1</strain>
    </source>
</reference>
<keyword evidence="2" id="KW-1185">Reference proteome</keyword>
<organism evidence="1 2">
    <name type="scientific">Escherichia coli O1:K1 / APEC</name>
    <dbReference type="NCBI Taxonomy" id="405955"/>
    <lineage>
        <taxon>Bacteria</taxon>
        <taxon>Pseudomonadati</taxon>
        <taxon>Pseudomonadota</taxon>
        <taxon>Gammaproteobacteria</taxon>
        <taxon>Enterobacterales</taxon>
        <taxon>Enterobacteriaceae</taxon>
        <taxon>Escherichia</taxon>
    </lineage>
</organism>
<proteinExistence type="predicted"/>
<evidence type="ECO:0000313" key="2">
    <source>
        <dbReference type="Proteomes" id="UP000008216"/>
    </source>
</evidence>
<dbReference type="AlphaFoldDB" id="A0A0H2YZX1"/>
<accession>A0A0H2YZX1</accession>
<gene>
    <name evidence="1" type="ORF">APECO1_992</name>
</gene>
<dbReference type="HOGENOM" id="CLU_2315829_0_0_6"/>
<dbReference type="KEGG" id="ecv:APECO1_992"/>
<protein>
    <submittedName>
        <fullName evidence="1">Uncharacterized protein</fullName>
    </submittedName>
</protein>
<sequence length="99" mass="11190">MHSTIHFRDAEVMNIQFEGIRQFTPCMIFTSIDANVFRIVLAAMNFAFANFIDRRQQGIDIDADLTFCGIAVLFCGFHHLSSQPLLCCCRQSLSPPGIF</sequence>
<name>A0A0H2YZX1_ECOK1</name>